<comment type="caution">
    <text evidence="2">The sequence shown here is derived from an EMBL/GenBank/DDBJ whole genome shotgun (WGS) entry which is preliminary data.</text>
</comment>
<dbReference type="Gene3D" id="2.170.150.40">
    <property type="entry name" value="Domain of unknown function (DUF427)"/>
    <property type="match status" value="1"/>
</dbReference>
<dbReference type="AlphaFoldDB" id="A0A6B3SUN5"/>
<dbReference type="PANTHER" id="PTHR34310:SF5">
    <property type="entry name" value="DUF427 DOMAIN PROTEIN (AFU_ORTHOLOGUE AFUA_3G02220)"/>
    <property type="match status" value="1"/>
</dbReference>
<dbReference type="InterPro" id="IPR007361">
    <property type="entry name" value="DUF427"/>
</dbReference>
<name>A0A6B3SUN5_9BURK</name>
<dbReference type="EMBL" id="JAAIVB010000085">
    <property type="protein sequence ID" value="NEX64740.1"/>
    <property type="molecule type" value="Genomic_DNA"/>
</dbReference>
<dbReference type="PANTHER" id="PTHR34310">
    <property type="entry name" value="DUF427 DOMAIN PROTEIN (AFU_ORTHOLOGUE AFUA_3G02220)"/>
    <property type="match status" value="1"/>
</dbReference>
<evidence type="ECO:0000313" key="2">
    <source>
        <dbReference type="EMBL" id="NEX64740.1"/>
    </source>
</evidence>
<evidence type="ECO:0000259" key="1">
    <source>
        <dbReference type="Pfam" id="PF04248"/>
    </source>
</evidence>
<dbReference type="Pfam" id="PF04248">
    <property type="entry name" value="NTP_transf_9"/>
    <property type="match status" value="1"/>
</dbReference>
<evidence type="ECO:0000313" key="3">
    <source>
        <dbReference type="Proteomes" id="UP000482155"/>
    </source>
</evidence>
<dbReference type="Proteomes" id="UP000482155">
    <property type="component" value="Unassembled WGS sequence"/>
</dbReference>
<accession>A0A6B3SUN5</accession>
<dbReference type="RefSeq" id="WP_163968673.1">
    <property type="nucleotide sequence ID" value="NZ_JAAIVB010000085.1"/>
</dbReference>
<protein>
    <submittedName>
        <fullName evidence="2">DUF427 domain-containing protein</fullName>
    </submittedName>
</protein>
<keyword evidence="3" id="KW-1185">Reference proteome</keyword>
<gene>
    <name evidence="2" type="ORF">G3574_26980</name>
</gene>
<proteinExistence type="predicted"/>
<dbReference type="InterPro" id="IPR038694">
    <property type="entry name" value="DUF427_sf"/>
</dbReference>
<organism evidence="2 3">
    <name type="scientific">Noviherbaspirillum galbum</name>
    <dbReference type="NCBI Taxonomy" id="2709383"/>
    <lineage>
        <taxon>Bacteria</taxon>
        <taxon>Pseudomonadati</taxon>
        <taxon>Pseudomonadota</taxon>
        <taxon>Betaproteobacteria</taxon>
        <taxon>Burkholderiales</taxon>
        <taxon>Oxalobacteraceae</taxon>
        <taxon>Noviherbaspirillum</taxon>
    </lineage>
</organism>
<sequence>MPTAVWNDTVIAEAPQDAVKIVENNVYFPPDAVDQSHLVLSDTQTRCHWKGTASYYHVSVDGKINRDAAWVYRNPLPEAGEIAGHIAFWRGVDVSR</sequence>
<reference evidence="2 3" key="1">
    <citation type="submission" date="2020-02" db="EMBL/GenBank/DDBJ databases">
        <authorList>
            <person name="Kim M.K."/>
        </authorList>
    </citation>
    <scope>NUCLEOTIDE SEQUENCE [LARGE SCALE GENOMIC DNA]</scope>
    <source>
        <strain evidence="2 3">17J57-3</strain>
    </source>
</reference>
<feature type="domain" description="DUF427" evidence="1">
    <location>
        <begin position="4"/>
        <end position="90"/>
    </location>
</feature>